<organism evidence="2 3">
    <name type="scientific">Parendozoicomonas haliclonae</name>
    <dbReference type="NCBI Taxonomy" id="1960125"/>
    <lineage>
        <taxon>Bacteria</taxon>
        <taxon>Pseudomonadati</taxon>
        <taxon>Pseudomonadota</taxon>
        <taxon>Gammaproteobacteria</taxon>
        <taxon>Oceanospirillales</taxon>
        <taxon>Endozoicomonadaceae</taxon>
        <taxon>Parendozoicomonas</taxon>
    </lineage>
</organism>
<keyword evidence="3" id="KW-1185">Reference proteome</keyword>
<sequence length="302" mass="33322">MSLRHIHSHQSGISLIELMITLAISSILVLGITRYSIDALASQRTVTSQVNIQDSARIAMERLRRDIQRAGYRGCSDTVRVIDEKSDEAELLLAGVTITGSTTNPVITTAYLAPLLEQTVSLSASTDRKKILLNTPADVSFEEREAAPLFIGNCLSIQQISPANITDGDRAITLVSGNNIPDSQETINELLIDLQNDTLSDNVVLYEYHESTYAYSIHSRCDDPDTSLEDCQDASKGDEKPSLRLNDVAFTSGLERDGLSVKDMGNQVYQIRLNFNDELRNETNKLGLFTMTVKARNLGEEP</sequence>
<keyword evidence="1" id="KW-1133">Transmembrane helix</keyword>
<dbReference type="Pfam" id="PF07963">
    <property type="entry name" value="N_methyl"/>
    <property type="match status" value="1"/>
</dbReference>
<dbReference type="Proteomes" id="UP000196573">
    <property type="component" value="Unassembled WGS sequence"/>
</dbReference>
<feature type="transmembrane region" description="Helical" evidence="1">
    <location>
        <begin position="12"/>
        <end position="32"/>
    </location>
</feature>
<keyword evidence="1" id="KW-0812">Transmembrane</keyword>
<dbReference type="SUPFAM" id="SSF54523">
    <property type="entry name" value="Pili subunits"/>
    <property type="match status" value="1"/>
</dbReference>
<accession>A0A1X7AGR7</accession>
<name>A0A1X7AGR7_9GAMM</name>
<dbReference type="AlphaFoldDB" id="A0A1X7AGR7"/>
<gene>
    <name evidence="2" type="ORF">EHSB41UT_01175</name>
</gene>
<dbReference type="RefSeq" id="WP_087107819.1">
    <property type="nucleotide sequence ID" value="NZ_CBCSCN010000001.1"/>
</dbReference>
<dbReference type="PROSITE" id="PS00409">
    <property type="entry name" value="PROKAR_NTER_METHYL"/>
    <property type="match status" value="1"/>
</dbReference>
<protein>
    <submittedName>
        <fullName evidence="2">Uncharacterized protein</fullName>
    </submittedName>
</protein>
<dbReference type="NCBIfam" id="TIGR02532">
    <property type="entry name" value="IV_pilin_GFxxxE"/>
    <property type="match status" value="1"/>
</dbReference>
<keyword evidence="1" id="KW-0472">Membrane</keyword>
<proteinExistence type="predicted"/>
<evidence type="ECO:0000313" key="2">
    <source>
        <dbReference type="EMBL" id="SMA40320.1"/>
    </source>
</evidence>
<evidence type="ECO:0000256" key="1">
    <source>
        <dbReference type="SAM" id="Phobius"/>
    </source>
</evidence>
<dbReference type="InterPro" id="IPR012902">
    <property type="entry name" value="N_methyl_site"/>
</dbReference>
<dbReference type="InterPro" id="IPR045584">
    <property type="entry name" value="Pilin-like"/>
</dbReference>
<reference evidence="2 3" key="1">
    <citation type="submission" date="2017-03" db="EMBL/GenBank/DDBJ databases">
        <authorList>
            <person name="Afonso C.L."/>
            <person name="Miller P.J."/>
            <person name="Scott M.A."/>
            <person name="Spackman E."/>
            <person name="Goraichik I."/>
            <person name="Dimitrov K.M."/>
            <person name="Suarez D.L."/>
            <person name="Swayne D.E."/>
        </authorList>
    </citation>
    <scope>NUCLEOTIDE SEQUENCE [LARGE SCALE GENOMIC DNA]</scope>
    <source>
        <strain evidence="2">SB41UT1</strain>
    </source>
</reference>
<dbReference type="EMBL" id="FWPT01000002">
    <property type="protein sequence ID" value="SMA40320.1"/>
    <property type="molecule type" value="Genomic_DNA"/>
</dbReference>
<evidence type="ECO:0000313" key="3">
    <source>
        <dbReference type="Proteomes" id="UP000196573"/>
    </source>
</evidence>
<dbReference type="OrthoDB" id="5296662at2"/>